<proteinExistence type="predicted"/>
<dbReference type="EMBL" id="GGEC01056448">
    <property type="protein sequence ID" value="MBX36932.1"/>
    <property type="molecule type" value="Transcribed_RNA"/>
</dbReference>
<protein>
    <submittedName>
        <fullName evidence="1">Uncharacterized protein</fullName>
    </submittedName>
</protein>
<evidence type="ECO:0000313" key="1">
    <source>
        <dbReference type="EMBL" id="MBX36932.1"/>
    </source>
</evidence>
<accession>A0A2P2N382</accession>
<name>A0A2P2N382_RHIMU</name>
<reference evidence="1" key="1">
    <citation type="submission" date="2018-02" db="EMBL/GenBank/DDBJ databases">
        <title>Rhizophora mucronata_Transcriptome.</title>
        <authorList>
            <person name="Meera S.P."/>
            <person name="Sreeshan A."/>
            <person name="Augustine A."/>
        </authorList>
    </citation>
    <scope>NUCLEOTIDE SEQUENCE</scope>
    <source>
        <tissue evidence="1">Leaf</tissue>
    </source>
</reference>
<sequence length="29" mass="3476">MLQFLFVLKLKHYAFPVLDSVSDFVLLYE</sequence>
<dbReference type="AlphaFoldDB" id="A0A2P2N382"/>
<organism evidence="1">
    <name type="scientific">Rhizophora mucronata</name>
    <name type="common">Asiatic mangrove</name>
    <dbReference type="NCBI Taxonomy" id="61149"/>
    <lineage>
        <taxon>Eukaryota</taxon>
        <taxon>Viridiplantae</taxon>
        <taxon>Streptophyta</taxon>
        <taxon>Embryophyta</taxon>
        <taxon>Tracheophyta</taxon>
        <taxon>Spermatophyta</taxon>
        <taxon>Magnoliopsida</taxon>
        <taxon>eudicotyledons</taxon>
        <taxon>Gunneridae</taxon>
        <taxon>Pentapetalae</taxon>
        <taxon>rosids</taxon>
        <taxon>fabids</taxon>
        <taxon>Malpighiales</taxon>
        <taxon>Rhizophoraceae</taxon>
        <taxon>Rhizophora</taxon>
    </lineage>
</organism>